<feature type="transmembrane region" description="Helical" evidence="7">
    <location>
        <begin position="94"/>
        <end position="116"/>
    </location>
</feature>
<dbReference type="OrthoDB" id="9795150at2"/>
<dbReference type="InterPro" id="IPR020846">
    <property type="entry name" value="MFS_dom"/>
</dbReference>
<accession>A0A0L6JIJ5</accession>
<feature type="transmembrane region" description="Helical" evidence="7">
    <location>
        <begin position="351"/>
        <end position="369"/>
    </location>
</feature>
<evidence type="ECO:0000313" key="10">
    <source>
        <dbReference type="Proteomes" id="UP000036923"/>
    </source>
</evidence>
<feature type="transmembrane region" description="Helical" evidence="7">
    <location>
        <begin position="375"/>
        <end position="398"/>
    </location>
</feature>
<comment type="similarity">
    <text evidence="2">Belongs to the major facilitator superfamily.</text>
</comment>
<evidence type="ECO:0000256" key="6">
    <source>
        <dbReference type="ARBA" id="ARBA00023136"/>
    </source>
</evidence>
<dbReference type="GO" id="GO:0005886">
    <property type="term" value="C:plasma membrane"/>
    <property type="evidence" value="ECO:0007669"/>
    <property type="project" value="UniProtKB-SubCell"/>
</dbReference>
<comment type="caution">
    <text evidence="9">The sequence shown here is derived from an EMBL/GenBank/DDBJ whole genome shotgun (WGS) entry which is preliminary data.</text>
</comment>
<sequence>MATFFLIIIYMAFISLGLPDSLLGTAWPLMQPEYGVSFDAAGIVSMFVAGGTIVSSLASGFVIKHLGTGKVTFISCFMTAVSLLGVSFSHSFIWLLFLAIPLGLGAGSVDAALNNYIALHYKAHHMSWLHCFWGVGATLGPIIMSQFIAGQNSWRNGYLTVSMIQFLLVIMLFFTLPLWKRMAKEFHHSPENINNYEDIDNKDNLNKIEEKSINPLKIRGVKFALASFMFYCGVESTMGLWGSSFLVGVRGLSPAAAAKAVSLFYAGITVGRFITGFITLKLNNITLIRTGQTTALVGTVLLLLPLPTIVTISSFVIVGIGCAPIFPCMIHETPIRFGKENSQSIIGYQMALAYTGATFLPPILGFIAARTTIRLYPFFILAYIIIMFSCSERINILVKGKR</sequence>
<keyword evidence="3" id="KW-0813">Transport</keyword>
<dbReference type="AlphaFoldDB" id="A0A0L6JIJ5"/>
<proteinExistence type="inferred from homology"/>
<feature type="transmembrane region" description="Helical" evidence="7">
    <location>
        <begin position="262"/>
        <end position="280"/>
    </location>
</feature>
<dbReference type="Pfam" id="PF07690">
    <property type="entry name" value="MFS_1"/>
    <property type="match status" value="1"/>
</dbReference>
<evidence type="ECO:0000256" key="3">
    <source>
        <dbReference type="ARBA" id="ARBA00022448"/>
    </source>
</evidence>
<evidence type="ECO:0000256" key="7">
    <source>
        <dbReference type="SAM" id="Phobius"/>
    </source>
</evidence>
<feature type="domain" description="Major facilitator superfamily (MFS) profile" evidence="8">
    <location>
        <begin position="5"/>
        <end position="394"/>
    </location>
</feature>
<evidence type="ECO:0000313" key="9">
    <source>
        <dbReference type="EMBL" id="KNY25272.1"/>
    </source>
</evidence>
<dbReference type="GO" id="GO:0022857">
    <property type="term" value="F:transmembrane transporter activity"/>
    <property type="evidence" value="ECO:0007669"/>
    <property type="project" value="InterPro"/>
</dbReference>
<evidence type="ECO:0000256" key="1">
    <source>
        <dbReference type="ARBA" id="ARBA00004651"/>
    </source>
</evidence>
<evidence type="ECO:0000256" key="5">
    <source>
        <dbReference type="ARBA" id="ARBA00022989"/>
    </source>
</evidence>
<gene>
    <name evidence="9" type="ORF">Bccel_0529</name>
</gene>
<name>A0A0L6JIJ5_9FIRM</name>
<evidence type="ECO:0000259" key="8">
    <source>
        <dbReference type="PROSITE" id="PS50850"/>
    </source>
</evidence>
<dbReference type="InterPro" id="IPR011701">
    <property type="entry name" value="MFS"/>
</dbReference>
<feature type="transmembrane region" description="Helical" evidence="7">
    <location>
        <begin position="128"/>
        <end position="149"/>
    </location>
</feature>
<dbReference type="eggNOG" id="COG0738">
    <property type="taxonomic scope" value="Bacteria"/>
</dbReference>
<evidence type="ECO:0000256" key="2">
    <source>
        <dbReference type="ARBA" id="ARBA00008335"/>
    </source>
</evidence>
<evidence type="ECO:0000256" key="4">
    <source>
        <dbReference type="ARBA" id="ARBA00022692"/>
    </source>
</evidence>
<reference evidence="10" key="1">
    <citation type="submission" date="2015-07" db="EMBL/GenBank/DDBJ databases">
        <title>Near-Complete Genome Sequence of the Cellulolytic Bacterium Bacteroides (Pseudobacteroides) cellulosolvens ATCC 35603.</title>
        <authorList>
            <person name="Dassa B."/>
            <person name="Utturkar S.M."/>
            <person name="Klingeman D.M."/>
            <person name="Hurt R.A."/>
            <person name="Keller M."/>
            <person name="Xu J."/>
            <person name="Reddy Y.H.K."/>
            <person name="Borovok I."/>
            <person name="Grinberg I.R."/>
            <person name="Lamed R."/>
            <person name="Zhivin O."/>
            <person name="Bayer E.A."/>
            <person name="Brown S.D."/>
        </authorList>
    </citation>
    <scope>NUCLEOTIDE SEQUENCE [LARGE SCALE GENOMIC DNA]</scope>
    <source>
        <strain evidence="10">DSM 2933</strain>
    </source>
</reference>
<comment type="subcellular location">
    <subcellularLocation>
        <location evidence="1">Cell membrane</location>
        <topology evidence="1">Multi-pass membrane protein</topology>
    </subcellularLocation>
</comment>
<keyword evidence="5 7" id="KW-1133">Transmembrane helix</keyword>
<dbReference type="STRING" id="398512.Bccel_0529"/>
<dbReference type="PANTHER" id="PTHR23514">
    <property type="entry name" value="BYPASS OF STOP CODON PROTEIN 6"/>
    <property type="match status" value="1"/>
</dbReference>
<dbReference type="PATRIC" id="fig|398512.5.peg.550"/>
<dbReference type="PROSITE" id="PS50850">
    <property type="entry name" value="MFS"/>
    <property type="match status" value="1"/>
</dbReference>
<organism evidence="9 10">
    <name type="scientific">Pseudobacteroides cellulosolvens ATCC 35603 = DSM 2933</name>
    <dbReference type="NCBI Taxonomy" id="398512"/>
    <lineage>
        <taxon>Bacteria</taxon>
        <taxon>Bacillati</taxon>
        <taxon>Bacillota</taxon>
        <taxon>Clostridia</taxon>
        <taxon>Eubacteriales</taxon>
        <taxon>Oscillospiraceae</taxon>
        <taxon>Pseudobacteroides</taxon>
    </lineage>
</organism>
<keyword evidence="6 7" id="KW-0472">Membrane</keyword>
<feature type="transmembrane region" description="Helical" evidence="7">
    <location>
        <begin position="223"/>
        <end position="242"/>
    </location>
</feature>
<keyword evidence="10" id="KW-1185">Reference proteome</keyword>
<dbReference type="SUPFAM" id="SSF103473">
    <property type="entry name" value="MFS general substrate transporter"/>
    <property type="match status" value="1"/>
</dbReference>
<dbReference type="Proteomes" id="UP000036923">
    <property type="component" value="Unassembled WGS sequence"/>
</dbReference>
<dbReference type="InterPro" id="IPR036259">
    <property type="entry name" value="MFS_trans_sf"/>
</dbReference>
<feature type="transmembrane region" description="Helical" evidence="7">
    <location>
        <begin position="161"/>
        <end position="179"/>
    </location>
</feature>
<dbReference type="RefSeq" id="WP_036946583.1">
    <property type="nucleotide sequence ID" value="NZ_KN050763.1"/>
</dbReference>
<keyword evidence="4 7" id="KW-0812">Transmembrane</keyword>
<dbReference type="InterPro" id="IPR051788">
    <property type="entry name" value="MFS_Transporter"/>
</dbReference>
<protein>
    <submittedName>
        <fullName evidence="9">Major facilitator superfamily MFS_1</fullName>
    </submittedName>
</protein>
<dbReference type="EMBL" id="LGTC01000001">
    <property type="protein sequence ID" value="KNY25272.1"/>
    <property type="molecule type" value="Genomic_DNA"/>
</dbReference>
<dbReference type="PANTHER" id="PTHR23514:SF3">
    <property type="entry name" value="BYPASS OF STOP CODON PROTEIN 6"/>
    <property type="match status" value="1"/>
</dbReference>
<feature type="transmembrane region" description="Helical" evidence="7">
    <location>
        <begin position="43"/>
        <end position="63"/>
    </location>
</feature>
<dbReference type="Gene3D" id="1.20.1250.20">
    <property type="entry name" value="MFS general substrate transporter like domains"/>
    <property type="match status" value="1"/>
</dbReference>
<feature type="transmembrane region" description="Helical" evidence="7">
    <location>
        <begin position="70"/>
        <end position="88"/>
    </location>
</feature>
<feature type="transmembrane region" description="Helical" evidence="7">
    <location>
        <begin position="287"/>
        <end position="306"/>
    </location>
</feature>